<dbReference type="EMBL" id="JBFOCI010000001">
    <property type="protein sequence ID" value="MEW9804866.1"/>
    <property type="molecule type" value="Genomic_DNA"/>
</dbReference>
<dbReference type="Proteomes" id="UP001556196">
    <property type="component" value="Unassembled WGS sequence"/>
</dbReference>
<dbReference type="CDD" id="cd00093">
    <property type="entry name" value="HTH_XRE"/>
    <property type="match status" value="1"/>
</dbReference>
<dbReference type="SUPFAM" id="SSF47413">
    <property type="entry name" value="lambda repressor-like DNA-binding domains"/>
    <property type="match status" value="1"/>
</dbReference>
<protein>
    <submittedName>
        <fullName evidence="3">HigA family addiction module antitoxin</fullName>
    </submittedName>
</protein>
<keyword evidence="4" id="KW-1185">Reference proteome</keyword>
<reference evidence="3 4" key="1">
    <citation type="submission" date="2024-06" db="EMBL/GenBank/DDBJ databases">
        <authorList>
            <person name="Tuo L."/>
        </authorList>
    </citation>
    <scope>NUCLEOTIDE SEQUENCE [LARGE SCALE GENOMIC DNA]</scope>
    <source>
        <strain evidence="3 4">ZMM04-5</strain>
    </source>
</reference>
<dbReference type="RefSeq" id="WP_367721925.1">
    <property type="nucleotide sequence ID" value="NZ_JBFOCH010000018.1"/>
</dbReference>
<proteinExistence type="predicted"/>
<gene>
    <name evidence="3" type="ORF">ABUE31_02550</name>
</gene>
<evidence type="ECO:0000259" key="2">
    <source>
        <dbReference type="PROSITE" id="PS50943"/>
    </source>
</evidence>
<feature type="domain" description="HTH cro/C1-type" evidence="2">
    <location>
        <begin position="28"/>
        <end position="68"/>
    </location>
</feature>
<dbReference type="Pfam" id="PF01381">
    <property type="entry name" value="HTH_3"/>
    <property type="match status" value="1"/>
</dbReference>
<dbReference type="NCBIfam" id="TIGR02607">
    <property type="entry name" value="antidote_HigA"/>
    <property type="match status" value="1"/>
</dbReference>
<name>A0ABV3QUZ1_9HYPH</name>
<dbReference type="InterPro" id="IPR010982">
    <property type="entry name" value="Lambda_DNA-bd_dom_sf"/>
</dbReference>
<accession>A0ABV3QUZ1</accession>
<organism evidence="3 4">
    <name type="scientific">Mesorhizobium marinum</name>
    <dbReference type="NCBI Taxonomy" id="3228790"/>
    <lineage>
        <taxon>Bacteria</taxon>
        <taxon>Pseudomonadati</taxon>
        <taxon>Pseudomonadota</taxon>
        <taxon>Alphaproteobacteria</taxon>
        <taxon>Hyphomicrobiales</taxon>
        <taxon>Phyllobacteriaceae</taxon>
        <taxon>Mesorhizobium</taxon>
    </lineage>
</organism>
<dbReference type="PANTHER" id="PTHR36924">
    <property type="entry name" value="ANTITOXIN HIGA-1"/>
    <property type="match status" value="1"/>
</dbReference>
<dbReference type="Gene3D" id="1.10.260.40">
    <property type="entry name" value="lambda repressor-like DNA-binding domains"/>
    <property type="match status" value="1"/>
</dbReference>
<comment type="caution">
    <text evidence="3">The sequence shown here is derived from an EMBL/GenBank/DDBJ whole genome shotgun (WGS) entry which is preliminary data.</text>
</comment>
<dbReference type="InterPro" id="IPR001387">
    <property type="entry name" value="Cro/C1-type_HTH"/>
</dbReference>
<dbReference type="PROSITE" id="PS50943">
    <property type="entry name" value="HTH_CROC1"/>
    <property type="match status" value="1"/>
</dbReference>
<dbReference type="InterPro" id="IPR013430">
    <property type="entry name" value="Toxin_antidote_HigA"/>
</dbReference>
<sequence>MNAPRPIHPGEILREDFFPEYSLTAGSLAKALHVPRDRIEKLVREKRSITADTAMRLARYFDTTPQFWMNLQANYDLATVPAEAIKSIEPRAA</sequence>
<keyword evidence="1" id="KW-0238">DNA-binding</keyword>
<evidence type="ECO:0000313" key="3">
    <source>
        <dbReference type="EMBL" id="MEW9804866.1"/>
    </source>
</evidence>
<evidence type="ECO:0000313" key="4">
    <source>
        <dbReference type="Proteomes" id="UP001556196"/>
    </source>
</evidence>
<dbReference type="PANTHER" id="PTHR36924:SF1">
    <property type="entry name" value="ANTITOXIN HIGA-1"/>
    <property type="match status" value="1"/>
</dbReference>
<evidence type="ECO:0000256" key="1">
    <source>
        <dbReference type="ARBA" id="ARBA00023125"/>
    </source>
</evidence>